<proteinExistence type="predicted"/>
<name>A0A1N6TX97_9ACTN</name>
<keyword evidence="1" id="KW-0472">Membrane</keyword>
<sequence>MRDEDLTRLLTLAAEDVRPSHPAAAGWERARRVRRARRVAGAAATAVVLLTGGAVLALRPADPPAPTTAATATATTTAMPVPNAPVQQPPEQLTYPASPLNRLGDPVTASLSSRPVRQALALYQPVDPETGTEGRIRVLGDDGLVRELDVVTPARTRDASGNEAFALKSGSLSADGRLAAFAQTDEVIVVDLTTAQVRRYPLNGYLEHVLWAGDRLFVGDDDTTYELDRRTGASRTMPLSPWEMVVPDPAGRTDSLLALGGLRDGLTLSRWTRSADRTDRGSRPLDFRALPTGDRVNEFYGRGWQRGDQIAQAGWISTGGMDGLEGVAVVDATTGVVTRLLDLGRDRSKGCCGVLGWDGDAVLLRHDPGGLLRWRPATGEVTGVARDLKGEISLAAG</sequence>
<dbReference type="InterPro" id="IPR011044">
    <property type="entry name" value="Quino_amine_DH_bsu"/>
</dbReference>
<evidence type="ECO:0000256" key="1">
    <source>
        <dbReference type="SAM" id="Phobius"/>
    </source>
</evidence>
<accession>A0A1N6TX97</accession>
<keyword evidence="1" id="KW-0812">Transmembrane</keyword>
<evidence type="ECO:0000313" key="2">
    <source>
        <dbReference type="EMBL" id="SIQ57952.1"/>
    </source>
</evidence>
<keyword evidence="3" id="KW-1185">Reference proteome</keyword>
<dbReference type="SUPFAM" id="SSF50969">
    <property type="entry name" value="YVTN repeat-like/Quinoprotein amine dehydrogenase"/>
    <property type="match status" value="1"/>
</dbReference>
<protein>
    <submittedName>
        <fullName evidence="2">Uncharacterized protein</fullName>
    </submittedName>
</protein>
<feature type="transmembrane region" description="Helical" evidence="1">
    <location>
        <begin position="39"/>
        <end position="58"/>
    </location>
</feature>
<dbReference type="OrthoDB" id="4855658at2"/>
<dbReference type="Proteomes" id="UP000186004">
    <property type="component" value="Unassembled WGS sequence"/>
</dbReference>
<gene>
    <name evidence="2" type="ORF">SAMN05444858_103133</name>
</gene>
<evidence type="ECO:0000313" key="3">
    <source>
        <dbReference type="Proteomes" id="UP000186004"/>
    </source>
</evidence>
<dbReference type="AlphaFoldDB" id="A0A1N6TX97"/>
<organism evidence="2 3">
    <name type="scientific">Micromonospora avicenniae</name>
    <dbReference type="NCBI Taxonomy" id="1198245"/>
    <lineage>
        <taxon>Bacteria</taxon>
        <taxon>Bacillati</taxon>
        <taxon>Actinomycetota</taxon>
        <taxon>Actinomycetes</taxon>
        <taxon>Micromonosporales</taxon>
        <taxon>Micromonosporaceae</taxon>
        <taxon>Micromonospora</taxon>
    </lineage>
</organism>
<dbReference type="RefSeq" id="WP_076468559.1">
    <property type="nucleotide sequence ID" value="NZ_FTNF01000003.1"/>
</dbReference>
<reference evidence="2 3" key="1">
    <citation type="submission" date="2017-01" db="EMBL/GenBank/DDBJ databases">
        <authorList>
            <person name="Mah S.A."/>
            <person name="Swanson W.J."/>
            <person name="Moy G.W."/>
            <person name="Vacquier V.D."/>
        </authorList>
    </citation>
    <scope>NUCLEOTIDE SEQUENCE [LARGE SCALE GENOMIC DNA]</scope>
    <source>
        <strain evidence="2 3">DSM 45758</strain>
    </source>
</reference>
<dbReference type="EMBL" id="FTNF01000003">
    <property type="protein sequence ID" value="SIQ57952.1"/>
    <property type="molecule type" value="Genomic_DNA"/>
</dbReference>
<dbReference type="STRING" id="1198245.SAMN05444858_103133"/>
<keyword evidence="1" id="KW-1133">Transmembrane helix</keyword>